<keyword evidence="5" id="KW-0812">Transmembrane</keyword>
<dbReference type="Proteomes" id="UP000355283">
    <property type="component" value="Unassembled WGS sequence"/>
</dbReference>
<comment type="caution">
    <text evidence="6">The sequence shown here is derived from an EMBL/GenBank/DDBJ whole genome shotgun (WGS) entry which is preliminary data.</text>
</comment>
<dbReference type="OrthoDB" id="442176at2759"/>
<dbReference type="PROSITE" id="PS00113">
    <property type="entry name" value="ADENYLATE_KINASE"/>
    <property type="match status" value="1"/>
</dbReference>
<protein>
    <recommendedName>
        <fullName evidence="8">Adenylate kinase active site lid domain-containing protein</fullName>
    </recommendedName>
</protein>
<evidence type="ECO:0000256" key="1">
    <source>
        <dbReference type="ARBA" id="ARBA00022679"/>
    </source>
</evidence>
<keyword evidence="5" id="KW-1133">Transmembrane helix</keyword>
<proteinExistence type="inferred from homology"/>
<organism evidence="6 7">
    <name type="scientific">Nannochloropsis salina CCMP1776</name>
    <dbReference type="NCBI Taxonomy" id="1027361"/>
    <lineage>
        <taxon>Eukaryota</taxon>
        <taxon>Sar</taxon>
        <taxon>Stramenopiles</taxon>
        <taxon>Ochrophyta</taxon>
        <taxon>Eustigmatophyceae</taxon>
        <taxon>Eustigmatales</taxon>
        <taxon>Monodopsidaceae</taxon>
        <taxon>Microchloropsis</taxon>
        <taxon>Microchloropsis salina</taxon>
    </lineage>
</organism>
<evidence type="ECO:0008006" key="8">
    <source>
        <dbReference type="Google" id="ProtNLM"/>
    </source>
</evidence>
<gene>
    <name evidence="6" type="ORF">NSK_007560</name>
</gene>
<dbReference type="GO" id="GO:0019205">
    <property type="term" value="F:nucleobase-containing compound kinase activity"/>
    <property type="evidence" value="ECO:0007669"/>
    <property type="project" value="InterPro"/>
</dbReference>
<dbReference type="InterPro" id="IPR033690">
    <property type="entry name" value="Adenylat_kinase_CS"/>
</dbReference>
<name>A0A4D9CS72_9STRA</name>
<comment type="similarity">
    <text evidence="4">Belongs to the adenylate kinase family.</text>
</comment>
<evidence type="ECO:0000256" key="4">
    <source>
        <dbReference type="RuleBase" id="RU003330"/>
    </source>
</evidence>
<keyword evidence="2" id="KW-0547">Nucleotide-binding</keyword>
<evidence type="ECO:0000313" key="6">
    <source>
        <dbReference type="EMBL" id="TFJ80917.1"/>
    </source>
</evidence>
<evidence type="ECO:0000313" key="7">
    <source>
        <dbReference type="Proteomes" id="UP000355283"/>
    </source>
</evidence>
<dbReference type="InterPro" id="IPR000850">
    <property type="entry name" value="Adenylat/UMP-CMP_kin"/>
</dbReference>
<evidence type="ECO:0000256" key="3">
    <source>
        <dbReference type="ARBA" id="ARBA00022777"/>
    </source>
</evidence>
<dbReference type="Gene3D" id="3.40.50.300">
    <property type="entry name" value="P-loop containing nucleotide triphosphate hydrolases"/>
    <property type="match status" value="1"/>
</dbReference>
<evidence type="ECO:0000256" key="5">
    <source>
        <dbReference type="SAM" id="Phobius"/>
    </source>
</evidence>
<dbReference type="SUPFAM" id="SSF52540">
    <property type="entry name" value="P-loop containing nucleoside triphosphate hydrolases"/>
    <property type="match status" value="1"/>
</dbReference>
<keyword evidence="3 4" id="KW-0418">Kinase</keyword>
<sequence>MNPDLCITNREQGQDIITPVPSYFMSTALLRKQLPLVAAAAGLVLVGAAVLYRRKKRQENAQRKRTYEVVFVLGGPGAGKGTQCSLLVERYGLIHLSAGDLLREERKRGTELASMINTYIKEGKIVPAEVTVGLLRAAMEKAGAHAKFLIDGFPRDPGNLRCWEETMDDCTLAKGGFCT</sequence>
<dbReference type="PANTHER" id="PTHR23359">
    <property type="entry name" value="NUCLEOTIDE KINASE"/>
    <property type="match status" value="1"/>
</dbReference>
<evidence type="ECO:0000256" key="2">
    <source>
        <dbReference type="ARBA" id="ARBA00022741"/>
    </source>
</evidence>
<dbReference type="Pfam" id="PF00406">
    <property type="entry name" value="ADK"/>
    <property type="match status" value="1"/>
</dbReference>
<dbReference type="InterPro" id="IPR027417">
    <property type="entry name" value="P-loop_NTPase"/>
</dbReference>
<reference evidence="6 7" key="1">
    <citation type="submission" date="2019-01" db="EMBL/GenBank/DDBJ databases">
        <title>Nuclear Genome Assembly of the Microalgal Biofuel strain Nannochloropsis salina CCMP1776.</title>
        <authorList>
            <person name="Hovde B."/>
        </authorList>
    </citation>
    <scope>NUCLEOTIDE SEQUENCE [LARGE SCALE GENOMIC DNA]</scope>
    <source>
        <strain evidence="6 7">CCMP1776</strain>
    </source>
</reference>
<dbReference type="GO" id="GO:0005524">
    <property type="term" value="F:ATP binding"/>
    <property type="evidence" value="ECO:0007669"/>
    <property type="project" value="InterPro"/>
</dbReference>
<feature type="transmembrane region" description="Helical" evidence="5">
    <location>
        <begin position="34"/>
        <end position="52"/>
    </location>
</feature>
<dbReference type="AlphaFoldDB" id="A0A4D9CS72"/>
<dbReference type="EMBL" id="SDOX01000145">
    <property type="protein sequence ID" value="TFJ80917.1"/>
    <property type="molecule type" value="Genomic_DNA"/>
</dbReference>
<accession>A0A4D9CS72</accession>
<keyword evidence="1 4" id="KW-0808">Transferase</keyword>
<dbReference type="PRINTS" id="PR00094">
    <property type="entry name" value="ADENYLTKNASE"/>
</dbReference>
<dbReference type="CDD" id="cd01428">
    <property type="entry name" value="ADK"/>
    <property type="match status" value="1"/>
</dbReference>
<keyword evidence="7" id="KW-1185">Reference proteome</keyword>
<keyword evidence="5" id="KW-0472">Membrane</keyword>
<dbReference type="GO" id="GO:0006139">
    <property type="term" value="P:nucleobase-containing compound metabolic process"/>
    <property type="evidence" value="ECO:0007669"/>
    <property type="project" value="InterPro"/>
</dbReference>